<dbReference type="EMBL" id="BPLQ01007562">
    <property type="protein sequence ID" value="GIY30871.1"/>
    <property type="molecule type" value="Genomic_DNA"/>
</dbReference>
<protein>
    <submittedName>
        <fullName evidence="1">Uncharacterized protein</fullName>
    </submittedName>
</protein>
<proteinExistence type="predicted"/>
<gene>
    <name evidence="1" type="ORF">CDAR_466951</name>
</gene>
<dbReference type="AlphaFoldDB" id="A0AAV4SCG6"/>
<dbReference type="Proteomes" id="UP001054837">
    <property type="component" value="Unassembled WGS sequence"/>
</dbReference>
<keyword evidence="2" id="KW-1185">Reference proteome</keyword>
<comment type="caution">
    <text evidence="1">The sequence shown here is derived from an EMBL/GenBank/DDBJ whole genome shotgun (WGS) entry which is preliminary data.</text>
</comment>
<accession>A0AAV4SCG6</accession>
<organism evidence="1 2">
    <name type="scientific">Caerostris darwini</name>
    <dbReference type="NCBI Taxonomy" id="1538125"/>
    <lineage>
        <taxon>Eukaryota</taxon>
        <taxon>Metazoa</taxon>
        <taxon>Ecdysozoa</taxon>
        <taxon>Arthropoda</taxon>
        <taxon>Chelicerata</taxon>
        <taxon>Arachnida</taxon>
        <taxon>Araneae</taxon>
        <taxon>Araneomorphae</taxon>
        <taxon>Entelegynae</taxon>
        <taxon>Araneoidea</taxon>
        <taxon>Araneidae</taxon>
        <taxon>Caerostris</taxon>
    </lineage>
</organism>
<evidence type="ECO:0000313" key="2">
    <source>
        <dbReference type="Proteomes" id="UP001054837"/>
    </source>
</evidence>
<evidence type="ECO:0000313" key="1">
    <source>
        <dbReference type="EMBL" id="GIY30871.1"/>
    </source>
</evidence>
<reference evidence="1 2" key="1">
    <citation type="submission" date="2021-06" db="EMBL/GenBank/DDBJ databases">
        <title>Caerostris darwini draft genome.</title>
        <authorList>
            <person name="Kono N."/>
            <person name="Arakawa K."/>
        </authorList>
    </citation>
    <scope>NUCLEOTIDE SEQUENCE [LARGE SCALE GENOMIC DNA]</scope>
</reference>
<sequence length="160" mass="17415">MDNNIHPISFESLAGYGMKGDEWTLKSNWREPLVPTPRWIAILHSSSGNSLRCEAVVLIGTGSDIVLLVTGDGIEFVCRKTKKNRKKPALTSQVNLKSGPNKFSGGMNSRLGDGCVHFLESNWQRILMCSSSECVSRAGADQLSKMGRDAGRRGSFTAAL</sequence>
<name>A0AAV4SCG6_9ARAC</name>